<name>A0ABU1VS06_9GAMM</name>
<gene>
    <name evidence="2" type="ORF">J2X04_002647</name>
</gene>
<dbReference type="EMBL" id="JAVDVW010000002">
    <property type="protein sequence ID" value="MDR7100266.1"/>
    <property type="molecule type" value="Genomic_DNA"/>
</dbReference>
<comment type="caution">
    <text evidence="2">The sequence shown here is derived from an EMBL/GenBank/DDBJ whole genome shotgun (WGS) entry which is preliminary data.</text>
</comment>
<evidence type="ECO:0000313" key="3">
    <source>
        <dbReference type="Proteomes" id="UP001267878"/>
    </source>
</evidence>
<dbReference type="RefSeq" id="WP_310054938.1">
    <property type="nucleotide sequence ID" value="NZ_JAVDVW010000002.1"/>
</dbReference>
<reference evidence="2 3" key="1">
    <citation type="submission" date="2023-07" db="EMBL/GenBank/DDBJ databases">
        <title>Sorghum-associated microbial communities from plants grown in Nebraska, USA.</title>
        <authorList>
            <person name="Schachtman D."/>
        </authorList>
    </citation>
    <scope>NUCLEOTIDE SEQUENCE [LARGE SCALE GENOMIC DNA]</scope>
    <source>
        <strain evidence="2 3">BE187</strain>
    </source>
</reference>
<keyword evidence="3" id="KW-1185">Reference proteome</keyword>
<organism evidence="2 3">
    <name type="scientific">Agrilutibacter niabensis</name>
    <dbReference type="NCBI Taxonomy" id="380628"/>
    <lineage>
        <taxon>Bacteria</taxon>
        <taxon>Pseudomonadati</taxon>
        <taxon>Pseudomonadota</taxon>
        <taxon>Gammaproteobacteria</taxon>
        <taxon>Lysobacterales</taxon>
        <taxon>Lysobacteraceae</taxon>
        <taxon>Agrilutibacter</taxon>
    </lineage>
</organism>
<feature type="region of interest" description="Disordered" evidence="1">
    <location>
        <begin position="47"/>
        <end position="67"/>
    </location>
</feature>
<dbReference type="Proteomes" id="UP001267878">
    <property type="component" value="Unassembled WGS sequence"/>
</dbReference>
<evidence type="ECO:0000256" key="1">
    <source>
        <dbReference type="SAM" id="MobiDB-lite"/>
    </source>
</evidence>
<proteinExistence type="predicted"/>
<accession>A0ABU1VS06</accession>
<protein>
    <submittedName>
        <fullName evidence="2">Uncharacterized protein</fullName>
    </submittedName>
</protein>
<sequence>MNLFKGLLYLIDNDQPASPVLIDARHYGAATAANEFADELGNRAASERRFGQRQTAPSEARAAGGCR</sequence>
<evidence type="ECO:0000313" key="2">
    <source>
        <dbReference type="EMBL" id="MDR7100266.1"/>
    </source>
</evidence>